<dbReference type="Gene3D" id="3.40.50.720">
    <property type="entry name" value="NAD(P)-binding Rossmann-like Domain"/>
    <property type="match status" value="2"/>
</dbReference>
<dbReference type="InterPro" id="IPR011032">
    <property type="entry name" value="GroES-like_sf"/>
</dbReference>
<comment type="similarity">
    <text evidence="2">Belongs to the zinc-containing alcohol dehydrogenase family.</text>
</comment>
<dbReference type="Pfam" id="PF08240">
    <property type="entry name" value="ADH_N"/>
    <property type="match status" value="1"/>
</dbReference>
<evidence type="ECO:0000313" key="8">
    <source>
        <dbReference type="Proteomes" id="UP000193986"/>
    </source>
</evidence>
<evidence type="ECO:0000313" key="7">
    <source>
        <dbReference type="EMBL" id="ORY24057.1"/>
    </source>
</evidence>
<feature type="domain" description="Enoyl reductase (ER)" evidence="6">
    <location>
        <begin position="31"/>
        <end position="432"/>
    </location>
</feature>
<organism evidence="7 8">
    <name type="scientific">Naematelia encephala</name>
    <dbReference type="NCBI Taxonomy" id="71784"/>
    <lineage>
        <taxon>Eukaryota</taxon>
        <taxon>Fungi</taxon>
        <taxon>Dikarya</taxon>
        <taxon>Basidiomycota</taxon>
        <taxon>Agaricomycotina</taxon>
        <taxon>Tremellomycetes</taxon>
        <taxon>Tremellales</taxon>
        <taxon>Naemateliaceae</taxon>
        <taxon>Naematelia</taxon>
    </lineage>
</organism>
<dbReference type="GO" id="GO:0008270">
    <property type="term" value="F:zinc ion binding"/>
    <property type="evidence" value="ECO:0007669"/>
    <property type="project" value="InterPro"/>
</dbReference>
<dbReference type="AlphaFoldDB" id="A0A1Y2APC2"/>
<evidence type="ECO:0000256" key="3">
    <source>
        <dbReference type="ARBA" id="ARBA00022723"/>
    </source>
</evidence>
<gene>
    <name evidence="7" type="ORF">BCR39DRAFT_547827</name>
</gene>
<dbReference type="STRING" id="71784.A0A1Y2APC2"/>
<protein>
    <submittedName>
        <fullName evidence="7">Putative xylitol dehydrogenase</fullName>
    </submittedName>
</protein>
<evidence type="ECO:0000256" key="2">
    <source>
        <dbReference type="ARBA" id="ARBA00008072"/>
    </source>
</evidence>
<dbReference type="InterPro" id="IPR020843">
    <property type="entry name" value="ER"/>
</dbReference>
<keyword evidence="4" id="KW-0862">Zinc</keyword>
<dbReference type="Gene3D" id="3.90.180.10">
    <property type="entry name" value="Medium-chain alcohol dehydrogenases, catalytic domain"/>
    <property type="match status" value="2"/>
</dbReference>
<comment type="caution">
    <text evidence="7">The sequence shown here is derived from an EMBL/GenBank/DDBJ whole genome shotgun (WGS) entry which is preliminary data.</text>
</comment>
<dbReference type="InterPro" id="IPR036291">
    <property type="entry name" value="NAD(P)-bd_dom_sf"/>
</dbReference>
<dbReference type="InterPro" id="IPR002328">
    <property type="entry name" value="ADH_Zn_CS"/>
</dbReference>
<dbReference type="GO" id="GO:0003939">
    <property type="term" value="F:L-iditol 2-dehydrogenase (NAD+) activity"/>
    <property type="evidence" value="ECO:0007669"/>
    <property type="project" value="TreeGrafter"/>
</dbReference>
<evidence type="ECO:0000256" key="4">
    <source>
        <dbReference type="ARBA" id="ARBA00022833"/>
    </source>
</evidence>
<dbReference type="SUPFAM" id="SSF50129">
    <property type="entry name" value="GroES-like"/>
    <property type="match status" value="1"/>
</dbReference>
<dbReference type="InParanoid" id="A0A1Y2APC2"/>
<keyword evidence="5" id="KW-0560">Oxidoreductase</keyword>
<reference evidence="7 8" key="1">
    <citation type="submission" date="2016-07" db="EMBL/GenBank/DDBJ databases">
        <title>Pervasive Adenine N6-methylation of Active Genes in Fungi.</title>
        <authorList>
            <consortium name="DOE Joint Genome Institute"/>
            <person name="Mondo S.J."/>
            <person name="Dannebaum R.O."/>
            <person name="Kuo R.C."/>
            <person name="Labutti K."/>
            <person name="Haridas S."/>
            <person name="Kuo A."/>
            <person name="Salamov A."/>
            <person name="Ahrendt S.R."/>
            <person name="Lipzen A."/>
            <person name="Sullivan W."/>
            <person name="Andreopoulos W.B."/>
            <person name="Clum A."/>
            <person name="Lindquist E."/>
            <person name="Daum C."/>
            <person name="Ramamoorthy G.K."/>
            <person name="Gryganskyi A."/>
            <person name="Culley D."/>
            <person name="Magnuson J.K."/>
            <person name="James T.Y."/>
            <person name="O'Malley M.A."/>
            <person name="Stajich J.E."/>
            <person name="Spatafora J.W."/>
            <person name="Visel A."/>
            <person name="Grigoriev I.V."/>
        </authorList>
    </citation>
    <scope>NUCLEOTIDE SEQUENCE [LARGE SCALE GENOMIC DNA]</scope>
    <source>
        <strain evidence="7 8">68-887.2</strain>
    </source>
</reference>
<keyword evidence="8" id="KW-1185">Reference proteome</keyword>
<dbReference type="PANTHER" id="PTHR43161:SF9">
    <property type="entry name" value="SORBITOL DEHYDROGENASE"/>
    <property type="match status" value="1"/>
</dbReference>
<dbReference type="SMART" id="SM00829">
    <property type="entry name" value="PKS_ER"/>
    <property type="match status" value="1"/>
</dbReference>
<name>A0A1Y2APC2_9TREE</name>
<dbReference type="CDD" id="cd05285">
    <property type="entry name" value="sorbitol_DH"/>
    <property type="match status" value="1"/>
</dbReference>
<dbReference type="InterPro" id="IPR045306">
    <property type="entry name" value="SDH-like"/>
</dbReference>
<dbReference type="InterPro" id="IPR013154">
    <property type="entry name" value="ADH-like_N"/>
</dbReference>
<evidence type="ECO:0000256" key="1">
    <source>
        <dbReference type="ARBA" id="ARBA00001947"/>
    </source>
</evidence>
<evidence type="ECO:0000259" key="6">
    <source>
        <dbReference type="SMART" id="SM00829"/>
    </source>
</evidence>
<dbReference type="Proteomes" id="UP000193986">
    <property type="component" value="Unassembled WGS sequence"/>
</dbReference>
<keyword evidence="3" id="KW-0479">Metal-binding</keyword>
<dbReference type="OrthoDB" id="1879366at2759"/>
<proteinExistence type="inferred from homology"/>
<dbReference type="SUPFAM" id="SSF51735">
    <property type="entry name" value="NAD(P)-binding Rossmann-fold domains"/>
    <property type="match status" value="1"/>
</dbReference>
<dbReference type="EMBL" id="MCFC01000072">
    <property type="protein sequence ID" value="ORY24057.1"/>
    <property type="molecule type" value="Genomic_DNA"/>
</dbReference>
<dbReference type="PANTHER" id="PTHR43161">
    <property type="entry name" value="SORBITOL DEHYDROGENASE"/>
    <property type="match status" value="1"/>
</dbReference>
<accession>A0A1Y2APC2</accession>
<sequence>MSSFHFLNKVQPPQVTALNLPPNTSCVLLKKRTISVEATPLPILQPDGVLVKVIATGICGSDLHNYVAGGVGGRPVTEPIVMGHESSGEVIAIGDLVTTHKVGDRVAVEPGLPCRRCINCKTGRSNICIDQRYCGSPGSVGSLSRFYALPADMAPHIPEHISWEESGSIQPLAIGVQIGKRVDLRAHQTLAIMGCGPIGLITAAVAHAYSARKIIAFDINPSRVEFARKYISPITGRPIIDHVFLVDAIPSTPIHAPAANGHSHGLVEKVSEAPSAAGLADGQGGSAAAVEDDHEDVPVGDRKWEWAKIRAAKYIEEAGLTAEEGVDRVVEASGAEDSGLLGIAIAKQGGIYLAVGLSHNQTNSFPTLAVTNKELDVRGITRYTASCFPSAIDMLSRGVVDLKQLITKVLPLSKSTEAFEAVASGREIKVIVKNQET</sequence>
<comment type="cofactor">
    <cofactor evidence="1">
        <name>Zn(2+)</name>
        <dbReference type="ChEBI" id="CHEBI:29105"/>
    </cofactor>
</comment>
<dbReference type="PROSITE" id="PS00059">
    <property type="entry name" value="ADH_ZINC"/>
    <property type="match status" value="1"/>
</dbReference>
<dbReference type="GO" id="GO:0006062">
    <property type="term" value="P:sorbitol catabolic process"/>
    <property type="evidence" value="ECO:0007669"/>
    <property type="project" value="TreeGrafter"/>
</dbReference>
<evidence type="ECO:0000256" key="5">
    <source>
        <dbReference type="ARBA" id="ARBA00023002"/>
    </source>
</evidence>